<feature type="transmembrane region" description="Helical" evidence="17">
    <location>
        <begin position="164"/>
        <end position="182"/>
    </location>
</feature>
<sequence>MLANSFNCFNERNIKIDYLEKKIVRNMPLTIGNRLVFPLHVLSLLLHGYVSVYSHREVERYATLAEGSIPKMLRDLKTNRIFYFTFWTLTLQLIFLGLAVCHELSELLKLNLSVRKKLGRARAVIFDTFTFPCTLLTVTVFWTVWHIDRELIFPRELSKVFPDWLNHMLHTFILVPVIVEILAPKKHNFVDYKVAARSLFLFALIYQLVYLYVYMLHGVWLYPIHEYLSWTGKIILFTSKIVALMAFQKIGISFQHRKKKMHNKVK</sequence>
<accession>A0A653DLL1</accession>
<evidence type="ECO:0000256" key="2">
    <source>
        <dbReference type="ARBA" id="ARBA00004127"/>
    </source>
</evidence>
<dbReference type="InterPro" id="IPR006838">
    <property type="entry name" value="ADTRP_AIG1"/>
</dbReference>
<comment type="catalytic activity">
    <reaction evidence="11">
        <text>12-(9Z-octadecenoyloxy)-octadecanoate + H2O = 12-hydroxyoctadecanoate + (9Z)-octadecenoate + H(+)</text>
        <dbReference type="Rhea" id="RHEA:52060"/>
        <dbReference type="ChEBI" id="CHEBI:15377"/>
        <dbReference type="ChEBI" id="CHEBI:15378"/>
        <dbReference type="ChEBI" id="CHEBI:30823"/>
        <dbReference type="ChEBI" id="CHEBI:84201"/>
        <dbReference type="ChEBI" id="CHEBI:136302"/>
    </reaction>
    <physiologicalReaction direction="left-to-right" evidence="11">
        <dbReference type="Rhea" id="RHEA:52061"/>
    </physiologicalReaction>
</comment>
<dbReference type="AlphaFoldDB" id="A0A653DLL1"/>
<evidence type="ECO:0000256" key="7">
    <source>
        <dbReference type="ARBA" id="ARBA00047368"/>
    </source>
</evidence>
<evidence type="ECO:0000256" key="5">
    <source>
        <dbReference type="ARBA" id="ARBA00022989"/>
    </source>
</evidence>
<evidence type="ECO:0000256" key="13">
    <source>
        <dbReference type="ARBA" id="ARBA00049221"/>
    </source>
</evidence>
<evidence type="ECO:0000256" key="6">
    <source>
        <dbReference type="ARBA" id="ARBA00023136"/>
    </source>
</evidence>
<evidence type="ECO:0000313" key="19">
    <source>
        <dbReference type="Proteomes" id="UP000410492"/>
    </source>
</evidence>
<name>A0A653DLL1_CALMS</name>
<dbReference type="Pfam" id="PF04750">
    <property type="entry name" value="Far-17a_AIG1"/>
    <property type="match status" value="1"/>
</dbReference>
<reference evidence="18 19" key="1">
    <citation type="submission" date="2019-01" db="EMBL/GenBank/DDBJ databases">
        <authorList>
            <person name="Sayadi A."/>
        </authorList>
    </citation>
    <scope>NUCLEOTIDE SEQUENCE [LARGE SCALE GENOMIC DNA]</scope>
</reference>
<comment type="subcellular location">
    <subcellularLocation>
        <location evidence="2">Endomembrane system</location>
        <topology evidence="2">Multi-pass membrane protein</topology>
    </subcellularLocation>
</comment>
<feature type="transmembrane region" description="Helical" evidence="17">
    <location>
        <begin position="234"/>
        <end position="254"/>
    </location>
</feature>
<keyword evidence="5 17" id="KW-1133">Transmembrane helix</keyword>
<proteinExistence type="inferred from homology"/>
<keyword evidence="19" id="KW-1185">Reference proteome</keyword>
<dbReference type="Proteomes" id="UP000410492">
    <property type="component" value="Unassembled WGS sequence"/>
</dbReference>
<comment type="catalytic activity">
    <reaction evidence="13">
        <text>9-octadecanoyloxy-octadecanoate + H2O = 9-hydroxy-octadecanoate + octadecanoate + H(+)</text>
        <dbReference type="Rhea" id="RHEA:52096"/>
        <dbReference type="ChEBI" id="CHEBI:15377"/>
        <dbReference type="ChEBI" id="CHEBI:15378"/>
        <dbReference type="ChEBI" id="CHEBI:25629"/>
        <dbReference type="ChEBI" id="CHEBI:136286"/>
        <dbReference type="ChEBI" id="CHEBI:136373"/>
    </reaction>
    <physiologicalReaction direction="left-to-right" evidence="13">
        <dbReference type="Rhea" id="RHEA:52097"/>
    </physiologicalReaction>
</comment>
<evidence type="ECO:0000256" key="1">
    <source>
        <dbReference type="ARBA" id="ARBA00000923"/>
    </source>
</evidence>
<dbReference type="PANTHER" id="PTHR10989:SF16">
    <property type="entry name" value="AT02829P-RELATED"/>
    <property type="match status" value="1"/>
</dbReference>
<evidence type="ECO:0000256" key="10">
    <source>
        <dbReference type="ARBA" id="ARBA00048680"/>
    </source>
</evidence>
<evidence type="ECO:0000256" key="11">
    <source>
        <dbReference type="ARBA" id="ARBA00048701"/>
    </source>
</evidence>
<dbReference type="EMBL" id="CAACVG010012950">
    <property type="protein sequence ID" value="VEN61083.1"/>
    <property type="molecule type" value="Genomic_DNA"/>
</dbReference>
<evidence type="ECO:0000256" key="4">
    <source>
        <dbReference type="ARBA" id="ARBA00022692"/>
    </source>
</evidence>
<comment type="similarity">
    <text evidence="3">Belongs to the AIG1 family.</text>
</comment>
<evidence type="ECO:0000256" key="8">
    <source>
        <dbReference type="ARBA" id="ARBA00047427"/>
    </source>
</evidence>
<feature type="transmembrane region" description="Helical" evidence="17">
    <location>
        <begin position="123"/>
        <end position="144"/>
    </location>
</feature>
<comment type="catalytic activity">
    <reaction evidence="14">
        <text>13-(9Z-octadecenoyloxy)-octadecanoate + H2O = 13-hydroxy-octadecanoate + (9Z)-octadecenoate + H(+)</text>
        <dbReference type="Rhea" id="RHEA:52064"/>
        <dbReference type="ChEBI" id="CHEBI:15377"/>
        <dbReference type="ChEBI" id="CHEBI:15378"/>
        <dbReference type="ChEBI" id="CHEBI:30823"/>
        <dbReference type="ChEBI" id="CHEBI:136303"/>
        <dbReference type="ChEBI" id="CHEBI:136304"/>
    </reaction>
    <physiologicalReaction direction="left-to-right" evidence="14">
        <dbReference type="Rhea" id="RHEA:52065"/>
    </physiologicalReaction>
</comment>
<comment type="catalytic activity">
    <reaction evidence="9">
        <text>9-hexadecanoyloxy-octadecanoate + H2O = 9-hydroxy-octadecanoate + hexadecanoate + H(+)</text>
        <dbReference type="Rhea" id="RHEA:52052"/>
        <dbReference type="ChEBI" id="CHEBI:7896"/>
        <dbReference type="ChEBI" id="CHEBI:15377"/>
        <dbReference type="ChEBI" id="CHEBI:15378"/>
        <dbReference type="ChEBI" id="CHEBI:83670"/>
        <dbReference type="ChEBI" id="CHEBI:136286"/>
    </reaction>
    <physiologicalReaction direction="left-to-right" evidence="9">
        <dbReference type="Rhea" id="RHEA:52053"/>
    </physiologicalReaction>
</comment>
<protein>
    <recommendedName>
        <fullName evidence="20">Androgen-dependent TFPI-regulating protein</fullName>
    </recommendedName>
</protein>
<comment type="catalytic activity">
    <reaction evidence="15">
        <text>13-(9Z-hexadecenoyloxy)-octadecanoate + H2O = 13-hydroxy-octadecanoate + (9Z)-hexadecenoate + H(+)</text>
        <dbReference type="Rhea" id="RHEA:52076"/>
        <dbReference type="ChEBI" id="CHEBI:15377"/>
        <dbReference type="ChEBI" id="CHEBI:15378"/>
        <dbReference type="ChEBI" id="CHEBI:32372"/>
        <dbReference type="ChEBI" id="CHEBI:136304"/>
        <dbReference type="ChEBI" id="CHEBI:136315"/>
    </reaction>
    <physiologicalReaction direction="left-to-right" evidence="15">
        <dbReference type="Rhea" id="RHEA:52077"/>
    </physiologicalReaction>
</comment>
<evidence type="ECO:0000256" key="12">
    <source>
        <dbReference type="ARBA" id="ARBA00048800"/>
    </source>
</evidence>
<evidence type="ECO:0000256" key="16">
    <source>
        <dbReference type="ARBA" id="ARBA00049428"/>
    </source>
</evidence>
<evidence type="ECO:0000256" key="14">
    <source>
        <dbReference type="ARBA" id="ARBA00049296"/>
    </source>
</evidence>
<comment type="catalytic activity">
    <reaction evidence="16">
        <text>12-(9Z-hexadecenoyloxy)-octadecanoate + H2O = 12-hydroxyoctadecanoate + (9Z)-hexadecenoate + H(+)</text>
        <dbReference type="Rhea" id="RHEA:52072"/>
        <dbReference type="ChEBI" id="CHEBI:15377"/>
        <dbReference type="ChEBI" id="CHEBI:15378"/>
        <dbReference type="ChEBI" id="CHEBI:32372"/>
        <dbReference type="ChEBI" id="CHEBI:84201"/>
        <dbReference type="ChEBI" id="CHEBI:136312"/>
    </reaction>
    <physiologicalReaction direction="left-to-right" evidence="16">
        <dbReference type="Rhea" id="RHEA:52073"/>
    </physiologicalReaction>
</comment>
<evidence type="ECO:0000313" key="18">
    <source>
        <dbReference type="EMBL" id="VEN61083.1"/>
    </source>
</evidence>
<evidence type="ECO:0000256" key="9">
    <source>
        <dbReference type="ARBA" id="ARBA00047863"/>
    </source>
</evidence>
<dbReference type="PANTHER" id="PTHR10989">
    <property type="entry name" value="ANDROGEN-INDUCED PROTEIN 1-RELATED"/>
    <property type="match status" value="1"/>
</dbReference>
<gene>
    <name evidence="18" type="ORF">CALMAC_LOCUS18588</name>
</gene>
<dbReference type="OrthoDB" id="1898221at2759"/>
<evidence type="ECO:0008006" key="20">
    <source>
        <dbReference type="Google" id="ProtNLM"/>
    </source>
</evidence>
<feature type="transmembrane region" description="Helical" evidence="17">
    <location>
        <begin position="81"/>
        <end position="102"/>
    </location>
</feature>
<organism evidence="18 19">
    <name type="scientific">Callosobruchus maculatus</name>
    <name type="common">Southern cowpea weevil</name>
    <name type="synonym">Pulse bruchid</name>
    <dbReference type="NCBI Taxonomy" id="64391"/>
    <lineage>
        <taxon>Eukaryota</taxon>
        <taxon>Metazoa</taxon>
        <taxon>Ecdysozoa</taxon>
        <taxon>Arthropoda</taxon>
        <taxon>Hexapoda</taxon>
        <taxon>Insecta</taxon>
        <taxon>Pterygota</taxon>
        <taxon>Neoptera</taxon>
        <taxon>Endopterygota</taxon>
        <taxon>Coleoptera</taxon>
        <taxon>Polyphaga</taxon>
        <taxon>Cucujiformia</taxon>
        <taxon>Chrysomeloidea</taxon>
        <taxon>Chrysomelidae</taxon>
        <taxon>Bruchinae</taxon>
        <taxon>Bruchini</taxon>
        <taxon>Callosobruchus</taxon>
    </lineage>
</organism>
<comment type="catalytic activity">
    <reaction evidence="7">
        <text>12-hexadecanoyloxy-octadecanoate + H2O = 12-hydroxyoctadecanoate + hexadecanoate + H(+)</text>
        <dbReference type="Rhea" id="RHEA:52056"/>
        <dbReference type="ChEBI" id="CHEBI:7896"/>
        <dbReference type="ChEBI" id="CHEBI:15377"/>
        <dbReference type="ChEBI" id="CHEBI:15378"/>
        <dbReference type="ChEBI" id="CHEBI:83677"/>
        <dbReference type="ChEBI" id="CHEBI:84201"/>
    </reaction>
    <physiologicalReaction direction="left-to-right" evidence="7">
        <dbReference type="Rhea" id="RHEA:52057"/>
    </physiologicalReaction>
</comment>
<keyword evidence="4 17" id="KW-0812">Transmembrane</keyword>
<comment type="catalytic activity">
    <reaction evidence="12">
        <text>9-(9Z-octadecenoyloxy)-octadecanoate + H2O = 9-hydroxy-octadecanoate + (9Z)-octadecenoate + H(+)</text>
        <dbReference type="Rhea" id="RHEA:52048"/>
        <dbReference type="ChEBI" id="CHEBI:15377"/>
        <dbReference type="ChEBI" id="CHEBI:15378"/>
        <dbReference type="ChEBI" id="CHEBI:30823"/>
        <dbReference type="ChEBI" id="CHEBI:136282"/>
        <dbReference type="ChEBI" id="CHEBI:136286"/>
    </reaction>
    <physiologicalReaction direction="left-to-right" evidence="12">
        <dbReference type="Rhea" id="RHEA:52049"/>
    </physiologicalReaction>
</comment>
<feature type="transmembrane region" description="Helical" evidence="17">
    <location>
        <begin position="194"/>
        <end position="214"/>
    </location>
</feature>
<evidence type="ECO:0000256" key="15">
    <source>
        <dbReference type="ARBA" id="ARBA00049322"/>
    </source>
</evidence>
<keyword evidence="6 17" id="KW-0472">Membrane</keyword>
<feature type="transmembrane region" description="Helical" evidence="17">
    <location>
        <begin position="31"/>
        <end position="50"/>
    </location>
</feature>
<dbReference type="GO" id="GO:0012505">
    <property type="term" value="C:endomembrane system"/>
    <property type="evidence" value="ECO:0007669"/>
    <property type="project" value="UniProtKB-SubCell"/>
</dbReference>
<comment type="catalytic activity">
    <reaction evidence="1">
        <text>9-(9Z-hexadecenoyloxy)-octadecanoate + H2O = (9Z)-hexadecenoate + 9-hydroxy-octadecanoate + H(+)</text>
        <dbReference type="Rhea" id="RHEA:52068"/>
        <dbReference type="ChEBI" id="CHEBI:15377"/>
        <dbReference type="ChEBI" id="CHEBI:15378"/>
        <dbReference type="ChEBI" id="CHEBI:32372"/>
        <dbReference type="ChEBI" id="CHEBI:136286"/>
        <dbReference type="ChEBI" id="CHEBI:136309"/>
    </reaction>
    <physiologicalReaction direction="left-to-right" evidence="1">
        <dbReference type="Rhea" id="RHEA:52069"/>
    </physiologicalReaction>
</comment>
<comment type="catalytic activity">
    <reaction evidence="10">
        <text>12-octadecanoyloxy-octadecanoate + H2O = 12-hydroxyoctadecanoate + octadecanoate + H(+)</text>
        <dbReference type="Rhea" id="RHEA:52080"/>
        <dbReference type="ChEBI" id="CHEBI:15377"/>
        <dbReference type="ChEBI" id="CHEBI:15378"/>
        <dbReference type="ChEBI" id="CHEBI:25629"/>
        <dbReference type="ChEBI" id="CHEBI:84201"/>
        <dbReference type="ChEBI" id="CHEBI:136330"/>
    </reaction>
    <physiologicalReaction direction="left-to-right" evidence="10">
        <dbReference type="Rhea" id="RHEA:52081"/>
    </physiologicalReaction>
</comment>
<evidence type="ECO:0000256" key="17">
    <source>
        <dbReference type="SAM" id="Phobius"/>
    </source>
</evidence>
<dbReference type="GO" id="GO:0016020">
    <property type="term" value="C:membrane"/>
    <property type="evidence" value="ECO:0007669"/>
    <property type="project" value="InterPro"/>
</dbReference>
<comment type="catalytic activity">
    <reaction evidence="8">
        <text>13-octadecanoyloxy-octadecanoate + H2O = 13-hydroxy-octadecanoate + octadecanoate + H(+)</text>
        <dbReference type="Rhea" id="RHEA:52084"/>
        <dbReference type="ChEBI" id="CHEBI:15377"/>
        <dbReference type="ChEBI" id="CHEBI:15378"/>
        <dbReference type="ChEBI" id="CHEBI:25629"/>
        <dbReference type="ChEBI" id="CHEBI:136304"/>
        <dbReference type="ChEBI" id="CHEBI:136335"/>
    </reaction>
    <physiologicalReaction direction="left-to-right" evidence="8">
        <dbReference type="Rhea" id="RHEA:52085"/>
    </physiologicalReaction>
</comment>
<evidence type="ECO:0000256" key="3">
    <source>
        <dbReference type="ARBA" id="ARBA00009300"/>
    </source>
</evidence>